<comment type="subcellular location">
    <subcellularLocation>
        <location evidence="1">Mitochondrion inner membrane</location>
    </subcellularLocation>
</comment>
<proteinExistence type="predicted"/>
<sequence length="261" mass="28832">MFSGRLVRGSRMLASGVVAAGVAVSPIPTTSKLSIYEEPEPEQQFLLEPPTQLENQIRIAREAVEGTYRDTNTILQGWVSRWIGVEHAVEKRIKSFKAPEESITPGALYIGVATLTGSILARSRGLPIRLILPPTFFFVSLNQFLPRTAANIGDYVSGLEHKYVPRAARFQDTAVAHSQMTWQMAKDRAEEGREAIGKSVFAAVDQVEVWTGLQLKNAIGWGRAAGQESLRVTEEVIEKTKEVVEEKSNKDKPSSGEKRLV</sequence>
<reference evidence="3 4" key="1">
    <citation type="submission" date="2015-04" db="EMBL/GenBank/DDBJ databases">
        <title>Complete genome sequence of Schizopora paradoxa KUC8140, a cosmopolitan wood degrader in East Asia.</title>
        <authorList>
            <consortium name="DOE Joint Genome Institute"/>
            <person name="Min B."/>
            <person name="Park H."/>
            <person name="Jang Y."/>
            <person name="Kim J.-J."/>
            <person name="Kim K.H."/>
            <person name="Pangilinan J."/>
            <person name="Lipzen A."/>
            <person name="Riley R."/>
            <person name="Grigoriev I.V."/>
            <person name="Spatafora J.W."/>
            <person name="Choi I.-G."/>
        </authorList>
    </citation>
    <scope>NUCLEOTIDE SEQUENCE [LARGE SCALE GENOMIC DNA]</scope>
    <source>
        <strain evidence="3 4">KUC8140</strain>
    </source>
</reference>
<protein>
    <recommendedName>
        <fullName evidence="1">MICOS complex subunit</fullName>
    </recommendedName>
</protein>
<comment type="function">
    <text evidence="1">Component of the MICOS complex, a large protein complex of the mitochondrial inner membrane that plays crucial roles in the maintenance of crista junctions, inner membrane architecture, and formation of contact sites to the outer membrane.</text>
</comment>
<evidence type="ECO:0000256" key="1">
    <source>
        <dbReference type="RuleBase" id="RU363021"/>
    </source>
</evidence>
<organism evidence="3 4">
    <name type="scientific">Schizopora paradoxa</name>
    <dbReference type="NCBI Taxonomy" id="27342"/>
    <lineage>
        <taxon>Eukaryota</taxon>
        <taxon>Fungi</taxon>
        <taxon>Dikarya</taxon>
        <taxon>Basidiomycota</taxon>
        <taxon>Agaricomycotina</taxon>
        <taxon>Agaricomycetes</taxon>
        <taxon>Hymenochaetales</taxon>
        <taxon>Schizoporaceae</taxon>
        <taxon>Schizopora</taxon>
    </lineage>
</organism>
<dbReference type="GO" id="GO:0044284">
    <property type="term" value="C:mitochondrial crista junction"/>
    <property type="evidence" value="ECO:0007669"/>
    <property type="project" value="TreeGrafter"/>
</dbReference>
<dbReference type="PANTHER" id="PTHR28268">
    <property type="entry name" value="MICOS SUBUNIT MIC26"/>
    <property type="match status" value="1"/>
</dbReference>
<dbReference type="AlphaFoldDB" id="A0A0H2S350"/>
<dbReference type="InterPro" id="IPR033181">
    <property type="entry name" value="Mic26_fungi"/>
</dbReference>
<dbReference type="GO" id="GO:0061617">
    <property type="term" value="C:MICOS complex"/>
    <property type="evidence" value="ECO:0007669"/>
    <property type="project" value="UniProtKB-UniRule"/>
</dbReference>
<dbReference type="EMBL" id="KQ085892">
    <property type="protein sequence ID" value="KLO18740.1"/>
    <property type="molecule type" value="Genomic_DNA"/>
</dbReference>
<dbReference type="Proteomes" id="UP000053477">
    <property type="component" value="Unassembled WGS sequence"/>
</dbReference>
<accession>A0A0H2S350</accession>
<keyword evidence="1" id="KW-0999">Mitochondrion inner membrane</keyword>
<dbReference type="STRING" id="27342.A0A0H2S350"/>
<keyword evidence="1" id="KW-0472">Membrane</keyword>
<comment type="subunit">
    <text evidence="1">Component of the mitochondrial contact site and cristae organizing system (MICOS) complex.</text>
</comment>
<feature type="region of interest" description="Disordered" evidence="2">
    <location>
        <begin position="242"/>
        <end position="261"/>
    </location>
</feature>
<evidence type="ECO:0000313" key="4">
    <source>
        <dbReference type="Proteomes" id="UP000053477"/>
    </source>
</evidence>
<name>A0A0H2S350_9AGAM</name>
<gene>
    <name evidence="3" type="ORF">SCHPADRAFT_993396</name>
</gene>
<dbReference type="InterPro" id="IPR019166">
    <property type="entry name" value="MIC26/MIC27"/>
</dbReference>
<dbReference type="OrthoDB" id="2399148at2759"/>
<keyword evidence="1" id="KW-0496">Mitochondrion</keyword>
<dbReference type="PANTHER" id="PTHR28268:SF1">
    <property type="entry name" value="MICOS SUBUNIT MIC26"/>
    <property type="match status" value="1"/>
</dbReference>
<evidence type="ECO:0000313" key="3">
    <source>
        <dbReference type="EMBL" id="KLO18740.1"/>
    </source>
</evidence>
<dbReference type="InParanoid" id="A0A0H2S350"/>
<dbReference type="Pfam" id="PF09769">
    <property type="entry name" value="ApoO"/>
    <property type="match status" value="1"/>
</dbReference>
<evidence type="ECO:0000256" key="2">
    <source>
        <dbReference type="SAM" id="MobiDB-lite"/>
    </source>
</evidence>
<keyword evidence="4" id="KW-1185">Reference proteome</keyword>
<dbReference type="GO" id="GO:0042407">
    <property type="term" value="P:cristae formation"/>
    <property type="evidence" value="ECO:0007669"/>
    <property type="project" value="InterPro"/>
</dbReference>